<dbReference type="Gene3D" id="1.50.10.20">
    <property type="match status" value="1"/>
</dbReference>
<dbReference type="Pfam" id="PF03663">
    <property type="entry name" value="Glyco_hydro_76"/>
    <property type="match status" value="1"/>
</dbReference>
<dbReference type="GO" id="GO:0005975">
    <property type="term" value="P:carbohydrate metabolic process"/>
    <property type="evidence" value="ECO:0007669"/>
    <property type="project" value="InterPro"/>
</dbReference>
<evidence type="ECO:0008006" key="4">
    <source>
        <dbReference type="Google" id="ProtNLM"/>
    </source>
</evidence>
<protein>
    <recommendedName>
        <fullName evidence="4">Mannan endo-1,6-alpha-mannosidase</fullName>
    </recommendedName>
</protein>
<dbReference type="Proteomes" id="UP000269539">
    <property type="component" value="Unassembled WGS sequence"/>
</dbReference>
<dbReference type="EMBL" id="QWIO01000738">
    <property type="protein sequence ID" value="RMY86518.1"/>
    <property type="molecule type" value="Genomic_DNA"/>
</dbReference>
<gene>
    <name evidence="2" type="ORF">D0864_07055</name>
</gene>
<feature type="chain" id="PRO_5017934002" description="Mannan endo-1,6-alpha-mannosidase" evidence="1">
    <location>
        <begin position="25"/>
        <end position="393"/>
    </location>
</feature>
<name>A0A3M7FC95_HORWE</name>
<keyword evidence="1" id="KW-0732">Signal</keyword>
<dbReference type="PANTHER" id="PTHR47791:SF1">
    <property type="entry name" value="ENDO MANNANASE, GH76 FAMILY (EUROFUNG)"/>
    <property type="match status" value="1"/>
</dbReference>
<dbReference type="InterPro" id="IPR008928">
    <property type="entry name" value="6-hairpin_glycosidase_sf"/>
</dbReference>
<proteinExistence type="predicted"/>
<comment type="caution">
    <text evidence="2">The sequence shown here is derived from an EMBL/GenBank/DDBJ whole genome shotgun (WGS) entry which is preliminary data.</text>
</comment>
<dbReference type="SUPFAM" id="SSF48208">
    <property type="entry name" value="Six-hairpin glycosidases"/>
    <property type="match status" value="1"/>
</dbReference>
<evidence type="ECO:0000313" key="2">
    <source>
        <dbReference type="EMBL" id="RMY86518.1"/>
    </source>
</evidence>
<sequence length="393" mass="43470">MASLARKALFALFASATLAPSANAITESDVQAAYGTLMSYYNESIGLWIPSTGYATVIKVWSLDSLTVIADLAAIDQEIGEQWLSTFSNTFFRAQGYNLQMQKTVLPNWEPQTYYAHSWPSFPSGWNLPPFITPSGFLNDYYDDEGWWALAWIAAYDVTRNPQYLSEAESIFEDMKDAYGTTPCGGLWWDKPHTYVNAIANELFLDVAAHLANRAFRKSYYLDWARREWAWFQGSGMINSESTINDGLDLDTCQNNGGTVWSYNQGVILGGLTELSRATGDDSYITRAKEIADAAITALTEDGILHDPCEPDCGGDGSQFKGKRVFARNLQILQKASPEDRYASFLDANADSIWEHNREGSELSLIWSGPFITPANASTQSSAMDALIGALAT</sequence>
<dbReference type="VEuPathDB" id="FungiDB:BTJ68_13604"/>
<accession>A0A3M7FC95</accession>
<dbReference type="PANTHER" id="PTHR47791">
    <property type="entry name" value="MEIOTICALLY UP-REGULATED GENE 191 PROTEIN"/>
    <property type="match status" value="1"/>
</dbReference>
<evidence type="ECO:0000256" key="1">
    <source>
        <dbReference type="SAM" id="SignalP"/>
    </source>
</evidence>
<dbReference type="AlphaFoldDB" id="A0A3M7FC95"/>
<organism evidence="2 3">
    <name type="scientific">Hortaea werneckii</name>
    <name type="common">Black yeast</name>
    <name type="synonym">Cladosporium werneckii</name>
    <dbReference type="NCBI Taxonomy" id="91943"/>
    <lineage>
        <taxon>Eukaryota</taxon>
        <taxon>Fungi</taxon>
        <taxon>Dikarya</taxon>
        <taxon>Ascomycota</taxon>
        <taxon>Pezizomycotina</taxon>
        <taxon>Dothideomycetes</taxon>
        <taxon>Dothideomycetidae</taxon>
        <taxon>Mycosphaerellales</taxon>
        <taxon>Teratosphaeriaceae</taxon>
        <taxon>Hortaea</taxon>
    </lineage>
</organism>
<evidence type="ECO:0000313" key="3">
    <source>
        <dbReference type="Proteomes" id="UP000269539"/>
    </source>
</evidence>
<dbReference type="InterPro" id="IPR005198">
    <property type="entry name" value="Glyco_hydro_76"/>
</dbReference>
<reference evidence="2 3" key="1">
    <citation type="journal article" date="2018" name="BMC Genomics">
        <title>Genomic evidence for intraspecific hybridization in a clonal and extremely halotolerant yeast.</title>
        <authorList>
            <person name="Gostincar C."/>
            <person name="Stajich J.E."/>
            <person name="Zupancic J."/>
            <person name="Zalar P."/>
            <person name="Gunde-Cimerman N."/>
        </authorList>
    </citation>
    <scope>NUCLEOTIDE SEQUENCE [LARGE SCALE GENOMIC DNA]</scope>
    <source>
        <strain evidence="2 3">EXF-10513</strain>
    </source>
</reference>
<feature type="signal peptide" evidence="1">
    <location>
        <begin position="1"/>
        <end position="24"/>
    </location>
</feature>
<dbReference type="InterPro" id="IPR053169">
    <property type="entry name" value="MUG_Protein"/>
</dbReference>